<keyword evidence="2" id="KW-1003">Cell membrane</keyword>
<keyword evidence="10" id="KW-1185">Reference proteome</keyword>
<evidence type="ECO:0000313" key="9">
    <source>
        <dbReference type="EMBL" id="MBE9117537.1"/>
    </source>
</evidence>
<keyword evidence="5 8" id="KW-0812">Transmembrane</keyword>
<protein>
    <submittedName>
        <fullName evidence="9">Glycosyltransferase family 39 protein</fullName>
    </submittedName>
</protein>
<dbReference type="GO" id="GO:0016763">
    <property type="term" value="F:pentosyltransferase activity"/>
    <property type="evidence" value="ECO:0007669"/>
    <property type="project" value="TreeGrafter"/>
</dbReference>
<dbReference type="EMBL" id="JADEWZ010000026">
    <property type="protein sequence ID" value="MBE9117537.1"/>
    <property type="molecule type" value="Genomic_DNA"/>
</dbReference>
<feature type="transmembrane region" description="Helical" evidence="8">
    <location>
        <begin position="241"/>
        <end position="260"/>
    </location>
</feature>
<feature type="transmembrane region" description="Helical" evidence="8">
    <location>
        <begin position="293"/>
        <end position="313"/>
    </location>
</feature>
<feature type="transmembrane region" description="Helical" evidence="8">
    <location>
        <begin position="85"/>
        <end position="112"/>
    </location>
</feature>
<sequence>MNRQLFAWDRLKSKISRGSDWLESLQILGVLSAALILFCTNLGEVPLLGAILAALSTLLLYWVGRELFPRRDPALFSALIYLTCWPILCAGRVAGSAGAMLCCLLLAMLFALRARRDLRWSLGAGLAMSALGCVGAIQGVLLGAIALLFLAWDTPRLLRSWFFWLGGLLGVAPAIAWYGVRGVYWNEPWTVLMGLEGARSDVFSGLWLLALCLYALPWLPIFTGGLQLAQENWNWSWAKLVWLWSGCYLFCLFLFAHWLTLSILPIYPPLALAGGAVLAEVYSAPRDRPYPRFWALSFMATAILATGACLYWSFQDFALGIFFAAIALTLGVTALSIERQDSQFIISIFWGLYVSLLLFVNSPHWLWIFEIIPMKSLFLS</sequence>
<keyword evidence="6 8" id="KW-1133">Transmembrane helix</keyword>
<feature type="transmembrane region" description="Helical" evidence="8">
    <location>
        <begin position="45"/>
        <end position="64"/>
    </location>
</feature>
<evidence type="ECO:0000256" key="7">
    <source>
        <dbReference type="ARBA" id="ARBA00023136"/>
    </source>
</evidence>
<name>A0A8J7DYE6_9CYAN</name>
<organism evidence="9 10">
    <name type="scientific">Lusitaniella coriacea LEGE 07157</name>
    <dbReference type="NCBI Taxonomy" id="945747"/>
    <lineage>
        <taxon>Bacteria</taxon>
        <taxon>Bacillati</taxon>
        <taxon>Cyanobacteriota</taxon>
        <taxon>Cyanophyceae</taxon>
        <taxon>Spirulinales</taxon>
        <taxon>Lusitaniellaceae</taxon>
        <taxon>Lusitaniella</taxon>
    </lineage>
</organism>
<feature type="transmembrane region" description="Helical" evidence="8">
    <location>
        <begin position="205"/>
        <end position="229"/>
    </location>
</feature>
<evidence type="ECO:0000256" key="2">
    <source>
        <dbReference type="ARBA" id="ARBA00022475"/>
    </source>
</evidence>
<evidence type="ECO:0000256" key="4">
    <source>
        <dbReference type="ARBA" id="ARBA00022679"/>
    </source>
</evidence>
<gene>
    <name evidence="9" type="ORF">IQ249_16690</name>
</gene>
<feature type="transmembrane region" description="Helical" evidence="8">
    <location>
        <begin position="124"/>
        <end position="150"/>
    </location>
</feature>
<evidence type="ECO:0000256" key="3">
    <source>
        <dbReference type="ARBA" id="ARBA00022676"/>
    </source>
</evidence>
<evidence type="ECO:0000256" key="8">
    <source>
        <dbReference type="SAM" id="Phobius"/>
    </source>
</evidence>
<dbReference type="PANTHER" id="PTHR33908">
    <property type="entry name" value="MANNOSYLTRANSFERASE YKCB-RELATED"/>
    <property type="match status" value="1"/>
</dbReference>
<keyword evidence="4" id="KW-0808">Transferase</keyword>
<dbReference type="GO" id="GO:0010041">
    <property type="term" value="P:response to iron(III) ion"/>
    <property type="evidence" value="ECO:0007669"/>
    <property type="project" value="TreeGrafter"/>
</dbReference>
<reference evidence="9" key="1">
    <citation type="submission" date="2020-10" db="EMBL/GenBank/DDBJ databases">
        <authorList>
            <person name="Castelo-Branco R."/>
            <person name="Eusebio N."/>
            <person name="Adriana R."/>
            <person name="Vieira A."/>
            <person name="Brugerolle De Fraissinette N."/>
            <person name="Rezende De Castro R."/>
            <person name="Schneider M.P."/>
            <person name="Vasconcelos V."/>
            <person name="Leao P.N."/>
        </authorList>
    </citation>
    <scope>NUCLEOTIDE SEQUENCE</scope>
    <source>
        <strain evidence="9">LEGE 07157</strain>
    </source>
</reference>
<comment type="caution">
    <text evidence="9">The sequence shown here is derived from an EMBL/GenBank/DDBJ whole genome shotgun (WGS) entry which is preliminary data.</text>
</comment>
<evidence type="ECO:0000256" key="6">
    <source>
        <dbReference type="ARBA" id="ARBA00022989"/>
    </source>
</evidence>
<feature type="transmembrane region" description="Helical" evidence="8">
    <location>
        <begin position="319"/>
        <end position="337"/>
    </location>
</feature>
<feature type="transmembrane region" description="Helical" evidence="8">
    <location>
        <begin position="21"/>
        <end position="39"/>
    </location>
</feature>
<dbReference type="Proteomes" id="UP000654482">
    <property type="component" value="Unassembled WGS sequence"/>
</dbReference>
<dbReference type="GO" id="GO:0009103">
    <property type="term" value="P:lipopolysaccharide biosynthetic process"/>
    <property type="evidence" value="ECO:0007669"/>
    <property type="project" value="UniProtKB-ARBA"/>
</dbReference>
<dbReference type="GO" id="GO:0005886">
    <property type="term" value="C:plasma membrane"/>
    <property type="evidence" value="ECO:0007669"/>
    <property type="project" value="UniProtKB-SubCell"/>
</dbReference>
<evidence type="ECO:0000256" key="5">
    <source>
        <dbReference type="ARBA" id="ARBA00022692"/>
    </source>
</evidence>
<dbReference type="RefSeq" id="WP_194030624.1">
    <property type="nucleotide sequence ID" value="NZ_JADEWZ010000026.1"/>
</dbReference>
<accession>A0A8J7DYE6</accession>
<feature type="transmembrane region" description="Helical" evidence="8">
    <location>
        <begin position="266"/>
        <end position="284"/>
    </location>
</feature>
<dbReference type="AlphaFoldDB" id="A0A8J7DYE6"/>
<dbReference type="PANTHER" id="PTHR33908:SF3">
    <property type="entry name" value="UNDECAPRENYL PHOSPHATE-ALPHA-4-AMINO-4-DEOXY-L-ARABINOSE ARABINOSYL TRANSFERASE"/>
    <property type="match status" value="1"/>
</dbReference>
<dbReference type="InterPro" id="IPR050297">
    <property type="entry name" value="LipidA_mod_glycosyltrf_83"/>
</dbReference>
<feature type="transmembrane region" description="Helical" evidence="8">
    <location>
        <begin position="344"/>
        <end position="368"/>
    </location>
</feature>
<keyword evidence="3" id="KW-0328">Glycosyltransferase</keyword>
<comment type="subcellular location">
    <subcellularLocation>
        <location evidence="1">Cell membrane</location>
        <topology evidence="1">Multi-pass membrane protein</topology>
    </subcellularLocation>
</comment>
<keyword evidence="7 8" id="KW-0472">Membrane</keyword>
<proteinExistence type="predicted"/>
<feature type="transmembrane region" description="Helical" evidence="8">
    <location>
        <begin position="162"/>
        <end position="185"/>
    </location>
</feature>
<evidence type="ECO:0000313" key="10">
    <source>
        <dbReference type="Proteomes" id="UP000654482"/>
    </source>
</evidence>
<evidence type="ECO:0000256" key="1">
    <source>
        <dbReference type="ARBA" id="ARBA00004651"/>
    </source>
</evidence>